<dbReference type="PANTHER" id="PTHR21659:SF112">
    <property type="entry name" value="PROTEIN SNA2-RELATED"/>
    <property type="match status" value="1"/>
</dbReference>
<organism evidence="8 9">
    <name type="scientific">Halomonas saccharevitans</name>
    <dbReference type="NCBI Taxonomy" id="416872"/>
    <lineage>
        <taxon>Bacteria</taxon>
        <taxon>Pseudomonadati</taxon>
        <taxon>Pseudomonadota</taxon>
        <taxon>Gammaproteobacteria</taxon>
        <taxon>Oceanospirillales</taxon>
        <taxon>Halomonadaceae</taxon>
        <taxon>Halomonas</taxon>
    </lineage>
</organism>
<evidence type="ECO:0000256" key="2">
    <source>
        <dbReference type="ARBA" id="ARBA00009530"/>
    </source>
</evidence>
<reference evidence="8 9" key="1">
    <citation type="submission" date="2016-10" db="EMBL/GenBank/DDBJ databases">
        <authorList>
            <person name="de Groot N.N."/>
        </authorList>
    </citation>
    <scope>NUCLEOTIDE SEQUENCE [LARGE SCALE GENOMIC DNA]</scope>
    <source>
        <strain evidence="8 9">CGMCC 1.6493</strain>
    </source>
</reference>
<evidence type="ECO:0000256" key="1">
    <source>
        <dbReference type="ARBA" id="ARBA00004370"/>
    </source>
</evidence>
<protein>
    <submittedName>
        <fullName evidence="8">Uncharacterized membrane protein YqaE, homolog of Blt101, UPF0057 family</fullName>
    </submittedName>
</protein>
<proteinExistence type="inferred from homology"/>
<evidence type="ECO:0000256" key="6">
    <source>
        <dbReference type="SAM" id="MobiDB-lite"/>
    </source>
</evidence>
<dbReference type="EMBL" id="FPAQ01000018">
    <property type="protein sequence ID" value="SFT75828.1"/>
    <property type="molecule type" value="Genomic_DNA"/>
</dbReference>
<feature type="transmembrane region" description="Helical" evidence="7">
    <location>
        <begin position="160"/>
        <end position="182"/>
    </location>
</feature>
<evidence type="ECO:0000256" key="3">
    <source>
        <dbReference type="ARBA" id="ARBA00022692"/>
    </source>
</evidence>
<evidence type="ECO:0000256" key="7">
    <source>
        <dbReference type="SAM" id="Phobius"/>
    </source>
</evidence>
<dbReference type="Proteomes" id="UP000199594">
    <property type="component" value="Unassembled WGS sequence"/>
</dbReference>
<comment type="similarity">
    <text evidence="2">Belongs to the UPF0057 (PMP3) family.</text>
</comment>
<dbReference type="PANTHER" id="PTHR21659">
    <property type="entry name" value="HYDROPHOBIC PROTEIN RCI2 LOW TEMPERATURE AND SALT RESPONSIVE PROTEIN LTI6 -RELATED"/>
    <property type="match status" value="1"/>
</dbReference>
<feature type="compositionally biased region" description="Basic and acidic residues" evidence="6">
    <location>
        <begin position="95"/>
        <end position="122"/>
    </location>
</feature>
<evidence type="ECO:0000256" key="4">
    <source>
        <dbReference type="ARBA" id="ARBA00022989"/>
    </source>
</evidence>
<keyword evidence="3 7" id="KW-0812">Transmembrane</keyword>
<feature type="compositionally biased region" description="Pro residues" evidence="6">
    <location>
        <begin position="123"/>
        <end position="132"/>
    </location>
</feature>
<feature type="compositionally biased region" description="Basic and acidic residues" evidence="6">
    <location>
        <begin position="1"/>
        <end position="29"/>
    </location>
</feature>
<dbReference type="AlphaFoldDB" id="A0A1I7ALM3"/>
<dbReference type="Pfam" id="PF01679">
    <property type="entry name" value="Pmp3"/>
    <property type="match status" value="1"/>
</dbReference>
<dbReference type="OrthoDB" id="5704405at2"/>
<name>A0A1I7ALM3_9GAMM</name>
<comment type="subcellular location">
    <subcellularLocation>
        <location evidence="1">Membrane</location>
    </subcellularLocation>
</comment>
<keyword evidence="5 7" id="KW-0472">Membrane</keyword>
<evidence type="ECO:0000313" key="9">
    <source>
        <dbReference type="Proteomes" id="UP000199594"/>
    </source>
</evidence>
<keyword evidence="4 7" id="KW-1133">Transmembrane helix</keyword>
<dbReference type="RefSeq" id="WP_089849635.1">
    <property type="nucleotide sequence ID" value="NZ_FPAQ01000018.1"/>
</dbReference>
<evidence type="ECO:0000256" key="5">
    <source>
        <dbReference type="ARBA" id="ARBA00023136"/>
    </source>
</evidence>
<dbReference type="GO" id="GO:0016020">
    <property type="term" value="C:membrane"/>
    <property type="evidence" value="ECO:0007669"/>
    <property type="project" value="UniProtKB-SubCell"/>
</dbReference>
<evidence type="ECO:0000313" key="8">
    <source>
        <dbReference type="EMBL" id="SFT75828.1"/>
    </source>
</evidence>
<sequence>MDAREYMARKGLDTGRDQERPNTLEEKAWSRAIEAGEQPPRAGTPFDWEDWERYHETLADGAETLEQKIDHEAHRRALDHEASSAVGHFTPAAGERVKVDEERGSAPPRGDQRARKVQDHAEPPPQDLPPTAGPTVALYALAVLLPPLAVGLTRGGATRVVLSLALTLLGWLPGVAYAFWWLRRPSP</sequence>
<gene>
    <name evidence="8" type="ORF">SAMN04487956_11860</name>
</gene>
<accession>A0A1I7ALM3</accession>
<feature type="region of interest" description="Disordered" evidence="6">
    <location>
        <begin position="79"/>
        <end position="132"/>
    </location>
</feature>
<feature type="region of interest" description="Disordered" evidence="6">
    <location>
        <begin position="1"/>
        <end position="47"/>
    </location>
</feature>
<dbReference type="InterPro" id="IPR000612">
    <property type="entry name" value="PMP3"/>
</dbReference>